<evidence type="ECO:0000256" key="5">
    <source>
        <dbReference type="ARBA" id="ARBA00022842"/>
    </source>
</evidence>
<dbReference type="Pfam" id="PF00348">
    <property type="entry name" value="polyprenyl_synt"/>
    <property type="match status" value="1"/>
</dbReference>
<dbReference type="GO" id="GO:0008299">
    <property type="term" value="P:isoprenoid biosynthetic process"/>
    <property type="evidence" value="ECO:0007669"/>
    <property type="project" value="InterPro"/>
</dbReference>
<evidence type="ECO:0000256" key="6">
    <source>
        <dbReference type="RuleBase" id="RU004466"/>
    </source>
</evidence>
<evidence type="ECO:0000256" key="3">
    <source>
        <dbReference type="ARBA" id="ARBA00022679"/>
    </source>
</evidence>
<evidence type="ECO:0000256" key="1">
    <source>
        <dbReference type="ARBA" id="ARBA00001946"/>
    </source>
</evidence>
<accession>A0A2M8VQ57</accession>
<reference evidence="7 8" key="1">
    <citation type="submission" date="2017-11" db="EMBL/GenBank/DDBJ databases">
        <title>Genomic Encyclopedia of Type Strains, Phase III (KMG-III): the genomes of soil and plant-associated and newly described type strains.</title>
        <authorList>
            <person name="Whitman W."/>
        </authorList>
    </citation>
    <scope>NUCLEOTIDE SEQUENCE [LARGE SCALE GENOMIC DNA]</scope>
    <source>
        <strain evidence="7 8">UB-Domo-W1</strain>
    </source>
</reference>
<dbReference type="PANTHER" id="PTHR12001:SF85">
    <property type="entry name" value="SHORT CHAIN ISOPRENYL DIPHOSPHATE SYNTHASE"/>
    <property type="match status" value="1"/>
</dbReference>
<name>A0A2M8VQ57_9BURK</name>
<dbReference type="AlphaFoldDB" id="A0A2M8VQ57"/>
<evidence type="ECO:0000313" key="7">
    <source>
        <dbReference type="EMBL" id="PJI79299.1"/>
    </source>
</evidence>
<comment type="cofactor">
    <cofactor evidence="1">
        <name>Mg(2+)</name>
        <dbReference type="ChEBI" id="CHEBI:18420"/>
    </cofactor>
</comment>
<dbReference type="Proteomes" id="UP000229366">
    <property type="component" value="Unassembled WGS sequence"/>
</dbReference>
<protein>
    <submittedName>
        <fullName evidence="7">Polyprenyl synthetase</fullName>
    </submittedName>
</protein>
<proteinExistence type="inferred from homology"/>
<dbReference type="PROSITE" id="PS00723">
    <property type="entry name" value="POLYPRENYL_SYNTHASE_1"/>
    <property type="match status" value="1"/>
</dbReference>
<evidence type="ECO:0000313" key="8">
    <source>
        <dbReference type="Proteomes" id="UP000229366"/>
    </source>
</evidence>
<dbReference type="Gene3D" id="1.10.600.10">
    <property type="entry name" value="Farnesyl Diphosphate Synthase"/>
    <property type="match status" value="1"/>
</dbReference>
<evidence type="ECO:0000256" key="4">
    <source>
        <dbReference type="ARBA" id="ARBA00022723"/>
    </source>
</evidence>
<dbReference type="InterPro" id="IPR008949">
    <property type="entry name" value="Isoprenoid_synthase_dom_sf"/>
</dbReference>
<keyword evidence="5" id="KW-0460">Magnesium</keyword>
<dbReference type="GO" id="GO:0004659">
    <property type="term" value="F:prenyltransferase activity"/>
    <property type="evidence" value="ECO:0007669"/>
    <property type="project" value="InterPro"/>
</dbReference>
<keyword evidence="3 6" id="KW-0808">Transferase</keyword>
<comment type="caution">
    <text evidence="7">The sequence shown here is derived from an EMBL/GenBank/DDBJ whole genome shotgun (WGS) entry which is preliminary data.</text>
</comment>
<keyword evidence="8" id="KW-1185">Reference proteome</keyword>
<dbReference type="InterPro" id="IPR033749">
    <property type="entry name" value="Polyprenyl_synt_CS"/>
</dbReference>
<dbReference type="OrthoDB" id="9805316at2"/>
<dbReference type="GO" id="GO:0046872">
    <property type="term" value="F:metal ion binding"/>
    <property type="evidence" value="ECO:0007669"/>
    <property type="project" value="UniProtKB-KW"/>
</dbReference>
<dbReference type="EMBL" id="PGTX01000003">
    <property type="protein sequence ID" value="PJI79299.1"/>
    <property type="molecule type" value="Genomic_DNA"/>
</dbReference>
<comment type="similarity">
    <text evidence="2 6">Belongs to the FPP/GGPP synthase family.</text>
</comment>
<dbReference type="InterPro" id="IPR000092">
    <property type="entry name" value="Polyprenyl_synt"/>
</dbReference>
<dbReference type="SFLD" id="SFLDS00005">
    <property type="entry name" value="Isoprenoid_Synthase_Type_I"/>
    <property type="match status" value="1"/>
</dbReference>
<sequence>MNRLADEFLVKTAPNPDLWLSSVDALMLDLVKDQEQSKNTISSLAHEAAAYHLQLGGHRIRARLALAACASLGVNETNAIALAAAVELLHNASLVHDDLQDEDLIRRGSKAVWAQFGSNVAICTGDLMLSAAYAAIAQTQCYALIPELLKQMHAKVSYAIKGQCSDLLLDSKTLNLKTYEDIAFSKSGALLSLPIELALIAGGKKEWITQARQAADDFAVAYQIYDDIEDFEKDSSGDCIHHANILLVLQSDPSGMNSYQAALDLGLLKLEQATNACNHLPMNSGYLLAELAQKLSHQLKATTPISSDIARQ</sequence>
<dbReference type="SUPFAM" id="SSF48576">
    <property type="entry name" value="Terpenoid synthases"/>
    <property type="match status" value="1"/>
</dbReference>
<gene>
    <name evidence="7" type="ORF">B0G85_1404</name>
</gene>
<evidence type="ECO:0000256" key="2">
    <source>
        <dbReference type="ARBA" id="ARBA00006706"/>
    </source>
</evidence>
<organism evidence="7 8">
    <name type="scientific">Polynucleobacter brandtiae</name>
    <dbReference type="NCBI Taxonomy" id="1938816"/>
    <lineage>
        <taxon>Bacteria</taxon>
        <taxon>Pseudomonadati</taxon>
        <taxon>Pseudomonadota</taxon>
        <taxon>Betaproteobacteria</taxon>
        <taxon>Burkholderiales</taxon>
        <taxon>Burkholderiaceae</taxon>
        <taxon>Polynucleobacter</taxon>
    </lineage>
</organism>
<keyword evidence="4" id="KW-0479">Metal-binding</keyword>
<dbReference type="PANTHER" id="PTHR12001">
    <property type="entry name" value="GERANYLGERANYL PYROPHOSPHATE SYNTHASE"/>
    <property type="match status" value="1"/>
</dbReference>
<dbReference type="RefSeq" id="WP_100379721.1">
    <property type="nucleotide sequence ID" value="NZ_CBCSBW010000003.1"/>
</dbReference>